<accession>A0A164NES9</accession>
<keyword evidence="1" id="KW-1133">Transmembrane helix</keyword>
<feature type="transmembrane region" description="Helical" evidence="1">
    <location>
        <begin position="46"/>
        <end position="67"/>
    </location>
</feature>
<sequence length="74" mass="8218">MNNPEKKVVRKSFISVTTQDLQILYLVSGFKLFIVAHGNNRTSIECVYYVSNSSVGAMCVVLLFGVYGSAYAQF</sequence>
<gene>
    <name evidence="2" type="ORF">APZ42_030867</name>
</gene>
<evidence type="ECO:0000313" key="2">
    <source>
        <dbReference type="EMBL" id="KZS05893.1"/>
    </source>
</evidence>
<protein>
    <submittedName>
        <fullName evidence="2">Uncharacterized protein</fullName>
    </submittedName>
</protein>
<reference evidence="2 3" key="1">
    <citation type="submission" date="2016-03" db="EMBL/GenBank/DDBJ databases">
        <title>EvidentialGene: Evidence-directed Construction of Genes on Genomes.</title>
        <authorList>
            <person name="Gilbert D.G."/>
            <person name="Choi J.-H."/>
            <person name="Mockaitis K."/>
            <person name="Colbourne J."/>
            <person name="Pfrender M."/>
        </authorList>
    </citation>
    <scope>NUCLEOTIDE SEQUENCE [LARGE SCALE GENOMIC DNA]</scope>
    <source>
        <strain evidence="2 3">Xinb3</strain>
        <tissue evidence="2">Complete organism</tissue>
    </source>
</reference>
<proteinExistence type="predicted"/>
<dbReference type="EMBL" id="LRGB01002860">
    <property type="protein sequence ID" value="KZS05893.1"/>
    <property type="molecule type" value="Genomic_DNA"/>
</dbReference>
<dbReference type="AlphaFoldDB" id="A0A164NES9"/>
<dbReference type="Proteomes" id="UP000076858">
    <property type="component" value="Unassembled WGS sequence"/>
</dbReference>
<comment type="caution">
    <text evidence="2">The sequence shown here is derived from an EMBL/GenBank/DDBJ whole genome shotgun (WGS) entry which is preliminary data.</text>
</comment>
<evidence type="ECO:0000313" key="3">
    <source>
        <dbReference type="Proteomes" id="UP000076858"/>
    </source>
</evidence>
<keyword evidence="1" id="KW-0812">Transmembrane</keyword>
<keyword evidence="1" id="KW-0472">Membrane</keyword>
<organism evidence="2 3">
    <name type="scientific">Daphnia magna</name>
    <dbReference type="NCBI Taxonomy" id="35525"/>
    <lineage>
        <taxon>Eukaryota</taxon>
        <taxon>Metazoa</taxon>
        <taxon>Ecdysozoa</taxon>
        <taxon>Arthropoda</taxon>
        <taxon>Crustacea</taxon>
        <taxon>Branchiopoda</taxon>
        <taxon>Diplostraca</taxon>
        <taxon>Cladocera</taxon>
        <taxon>Anomopoda</taxon>
        <taxon>Daphniidae</taxon>
        <taxon>Daphnia</taxon>
    </lineage>
</organism>
<evidence type="ECO:0000256" key="1">
    <source>
        <dbReference type="SAM" id="Phobius"/>
    </source>
</evidence>
<name>A0A164NES9_9CRUS</name>
<keyword evidence="3" id="KW-1185">Reference proteome</keyword>